<dbReference type="InterPro" id="IPR018389">
    <property type="entry name" value="DctP_fam"/>
</dbReference>
<feature type="chain" id="PRO_5020284242" description="TRAP-type C4-dicarboxylate transport system, substrate-binding protein" evidence="2">
    <location>
        <begin position="23"/>
        <end position="338"/>
    </location>
</feature>
<dbReference type="Proteomes" id="UP000295727">
    <property type="component" value="Chromosome 4"/>
</dbReference>
<gene>
    <name evidence="3" type="ORF">E1956_40585</name>
</gene>
<evidence type="ECO:0000256" key="1">
    <source>
        <dbReference type="ARBA" id="ARBA00022729"/>
    </source>
</evidence>
<feature type="signal peptide" evidence="2">
    <location>
        <begin position="1"/>
        <end position="22"/>
    </location>
</feature>
<evidence type="ECO:0000256" key="2">
    <source>
        <dbReference type="SAM" id="SignalP"/>
    </source>
</evidence>
<keyword evidence="4" id="KW-1185">Reference proteome</keyword>
<dbReference type="Pfam" id="PF03480">
    <property type="entry name" value="DctP"/>
    <property type="match status" value="1"/>
</dbReference>
<dbReference type="PANTHER" id="PTHR33376:SF15">
    <property type="entry name" value="BLL6794 PROTEIN"/>
    <property type="match status" value="1"/>
</dbReference>
<dbReference type="OrthoDB" id="9794826at2"/>
<evidence type="ECO:0000313" key="3">
    <source>
        <dbReference type="EMBL" id="QBR03426.1"/>
    </source>
</evidence>
<keyword evidence="1 2" id="KW-0732">Signal</keyword>
<evidence type="ECO:0008006" key="5">
    <source>
        <dbReference type="Google" id="ProtNLM"/>
    </source>
</evidence>
<organism evidence="3 4">
    <name type="scientific">Paraburkholderia pallida</name>
    <dbReference type="NCBI Taxonomy" id="2547399"/>
    <lineage>
        <taxon>Bacteria</taxon>
        <taxon>Pseudomonadati</taxon>
        <taxon>Pseudomonadota</taxon>
        <taxon>Betaproteobacteria</taxon>
        <taxon>Burkholderiales</taxon>
        <taxon>Burkholderiaceae</taxon>
        <taxon>Paraburkholderia</taxon>
    </lineage>
</organism>
<reference evidence="3 4" key="1">
    <citation type="submission" date="2019-03" db="EMBL/GenBank/DDBJ databases">
        <title>Paraburkholderia sp. 7MH5, isolated from subtropical forest soil.</title>
        <authorList>
            <person name="Gao Z.-H."/>
            <person name="Qiu L.-H."/>
        </authorList>
    </citation>
    <scope>NUCLEOTIDE SEQUENCE [LARGE SCALE GENOMIC DNA]</scope>
    <source>
        <strain evidence="3 4">7MH5</strain>
    </source>
</reference>
<dbReference type="Gene3D" id="3.40.190.170">
    <property type="entry name" value="Bacterial extracellular solute-binding protein, family 7"/>
    <property type="match status" value="1"/>
</dbReference>
<dbReference type="InterPro" id="IPR038404">
    <property type="entry name" value="TRAP_DctP_sf"/>
</dbReference>
<dbReference type="AlphaFoldDB" id="A0A4P7D3W4"/>
<protein>
    <recommendedName>
        <fullName evidence="5">TRAP-type C4-dicarboxylate transport system, substrate-binding protein</fullName>
    </recommendedName>
</protein>
<name>A0A4P7D3W4_9BURK</name>
<dbReference type="KEGG" id="ppai:E1956_40585"/>
<evidence type="ECO:0000313" key="4">
    <source>
        <dbReference type="Proteomes" id="UP000295727"/>
    </source>
</evidence>
<dbReference type="EMBL" id="CP038151">
    <property type="protein sequence ID" value="QBR03426.1"/>
    <property type="molecule type" value="Genomic_DNA"/>
</dbReference>
<sequence>MYRLIAAPLVALAMALPAMAHAATTLVVNAFLPPQHIFNVEVMKPWAEEVERATQGRVKIVFPPTSIGSPQQQWDVVRKRIVDGAYIFNGLIQNKASLVQLAHLPLGSASSEGMSVALWRTNEKYFAKAGQYRDVHLLALVVFPAGEIYSLKQPVTSLQAIRGVKYWALPGVASTLMDRGGAGVVATPAAKMSELVAGGTVDGFAGIPEMDAARFNVVRYARFETSIPGGITAPSFSLFVNKQVWASIAPADRAAITALSGEAFAHRMAVIDAANEQAREHAVANGLKLIDPPPAFVAALRALAQPMDAQWIAQADQLNVDGAAALAYYRDEAKQEAR</sequence>
<dbReference type="NCBIfam" id="NF037995">
    <property type="entry name" value="TRAP_S1"/>
    <property type="match status" value="1"/>
</dbReference>
<proteinExistence type="predicted"/>
<accession>A0A4P7D3W4</accession>
<dbReference type="GO" id="GO:0055085">
    <property type="term" value="P:transmembrane transport"/>
    <property type="evidence" value="ECO:0007669"/>
    <property type="project" value="InterPro"/>
</dbReference>
<dbReference type="RefSeq" id="WP_134758919.1">
    <property type="nucleotide sequence ID" value="NZ_CP038151.1"/>
</dbReference>
<dbReference type="PANTHER" id="PTHR33376">
    <property type="match status" value="1"/>
</dbReference>